<sequence>MPLLDFLNNRPLLTLLLSRGADSNLSPHNSDSHSVDRRCDVVLGAAVRLWDPSLVALLVDNGAKLAYARPLHRVVQWMGGQKSGGLSPQRRAMAEYLLLSGIAGVDDVEHITFFDITHLARPRAENLTPFVYACAAQDWDMAEWLSEKGANPHALGGRAFEPMYYMLPQCGPSDPQVVRDLVERMGKR</sequence>
<dbReference type="Gene3D" id="1.25.40.20">
    <property type="entry name" value="Ankyrin repeat-containing domain"/>
    <property type="match status" value="1"/>
</dbReference>
<comment type="caution">
    <text evidence="1">The sequence shown here is derived from an EMBL/GenBank/DDBJ whole genome shotgun (WGS) entry which is preliminary data.</text>
</comment>
<gene>
    <name evidence="1" type="ORF">QQX98_011599</name>
</gene>
<dbReference type="SUPFAM" id="SSF48403">
    <property type="entry name" value="Ankyrin repeat"/>
    <property type="match status" value="1"/>
</dbReference>
<proteinExistence type="predicted"/>
<evidence type="ECO:0000313" key="1">
    <source>
        <dbReference type="EMBL" id="KAK7402653.1"/>
    </source>
</evidence>
<accession>A0ABR1GLI8</accession>
<dbReference type="Proteomes" id="UP001498476">
    <property type="component" value="Unassembled WGS sequence"/>
</dbReference>
<protein>
    <submittedName>
        <fullName evidence="1">Uncharacterized protein</fullName>
    </submittedName>
</protein>
<reference evidence="1 2" key="1">
    <citation type="journal article" date="2025" name="Microbiol. Resour. Announc.">
        <title>Draft genome sequences for Neonectria magnoliae and Neonectria punicea, canker pathogens of Liriodendron tulipifera and Acer saccharum in West Virginia.</title>
        <authorList>
            <person name="Petronek H.M."/>
            <person name="Kasson M.T."/>
            <person name="Metheny A.M."/>
            <person name="Stauder C.M."/>
            <person name="Lovett B."/>
            <person name="Lynch S.C."/>
            <person name="Garnas J.R."/>
            <person name="Kasson L.R."/>
            <person name="Stajich J.E."/>
        </authorList>
    </citation>
    <scope>NUCLEOTIDE SEQUENCE [LARGE SCALE GENOMIC DNA]</scope>
    <source>
        <strain evidence="1 2">NRRL 64653</strain>
    </source>
</reference>
<evidence type="ECO:0000313" key="2">
    <source>
        <dbReference type="Proteomes" id="UP001498476"/>
    </source>
</evidence>
<name>A0ABR1GLI8_9HYPO</name>
<keyword evidence="2" id="KW-1185">Reference proteome</keyword>
<dbReference type="EMBL" id="JAZAVJ010000290">
    <property type="protein sequence ID" value="KAK7402653.1"/>
    <property type="molecule type" value="Genomic_DNA"/>
</dbReference>
<organism evidence="1 2">
    <name type="scientific">Neonectria punicea</name>
    <dbReference type="NCBI Taxonomy" id="979145"/>
    <lineage>
        <taxon>Eukaryota</taxon>
        <taxon>Fungi</taxon>
        <taxon>Dikarya</taxon>
        <taxon>Ascomycota</taxon>
        <taxon>Pezizomycotina</taxon>
        <taxon>Sordariomycetes</taxon>
        <taxon>Hypocreomycetidae</taxon>
        <taxon>Hypocreales</taxon>
        <taxon>Nectriaceae</taxon>
        <taxon>Neonectria</taxon>
    </lineage>
</organism>
<dbReference type="InterPro" id="IPR036770">
    <property type="entry name" value="Ankyrin_rpt-contain_sf"/>
</dbReference>